<evidence type="ECO:0000313" key="4">
    <source>
        <dbReference type="Proteomes" id="UP000198282"/>
    </source>
</evidence>
<dbReference type="EMBL" id="FZOD01000077">
    <property type="protein sequence ID" value="SNT60333.1"/>
    <property type="molecule type" value="Genomic_DNA"/>
</dbReference>
<dbReference type="GO" id="GO:0016020">
    <property type="term" value="C:membrane"/>
    <property type="evidence" value="ECO:0007669"/>
    <property type="project" value="TreeGrafter"/>
</dbReference>
<dbReference type="InterPro" id="IPR050266">
    <property type="entry name" value="AB_hydrolase_sf"/>
</dbReference>
<dbReference type="PANTHER" id="PTHR43798:SF31">
    <property type="entry name" value="AB HYDROLASE SUPERFAMILY PROTEIN YCLE"/>
    <property type="match status" value="1"/>
</dbReference>
<accession>A0A239P0V2</accession>
<dbReference type="Proteomes" id="UP000198282">
    <property type="component" value="Unassembled WGS sequence"/>
</dbReference>
<name>A0A239P0V2_9ACTN</name>
<dbReference type="GO" id="GO:0016787">
    <property type="term" value="F:hydrolase activity"/>
    <property type="evidence" value="ECO:0007669"/>
    <property type="project" value="UniProtKB-KW"/>
</dbReference>
<organism evidence="3 4">
    <name type="scientific">Streptosporangium subroseum</name>
    <dbReference type="NCBI Taxonomy" id="106412"/>
    <lineage>
        <taxon>Bacteria</taxon>
        <taxon>Bacillati</taxon>
        <taxon>Actinomycetota</taxon>
        <taxon>Actinomycetes</taxon>
        <taxon>Streptosporangiales</taxon>
        <taxon>Streptosporangiaceae</taxon>
        <taxon>Streptosporangium</taxon>
    </lineage>
</organism>
<dbReference type="SUPFAM" id="SSF53474">
    <property type="entry name" value="alpha/beta-Hydrolases"/>
    <property type="match status" value="1"/>
</dbReference>
<keyword evidence="4" id="KW-1185">Reference proteome</keyword>
<dbReference type="Pfam" id="PF12697">
    <property type="entry name" value="Abhydrolase_6"/>
    <property type="match status" value="1"/>
</dbReference>
<dbReference type="PANTHER" id="PTHR43798">
    <property type="entry name" value="MONOACYLGLYCEROL LIPASE"/>
    <property type="match status" value="1"/>
</dbReference>
<dbReference type="OrthoDB" id="495620at2"/>
<dbReference type="InterPro" id="IPR029058">
    <property type="entry name" value="AB_hydrolase_fold"/>
</dbReference>
<proteinExistence type="predicted"/>
<evidence type="ECO:0000259" key="2">
    <source>
        <dbReference type="Pfam" id="PF12697"/>
    </source>
</evidence>
<dbReference type="Gene3D" id="3.40.50.1820">
    <property type="entry name" value="alpha/beta hydrolase"/>
    <property type="match status" value="1"/>
</dbReference>
<evidence type="ECO:0000256" key="1">
    <source>
        <dbReference type="ARBA" id="ARBA00022801"/>
    </source>
</evidence>
<dbReference type="PRINTS" id="PR00111">
    <property type="entry name" value="ABHYDROLASE"/>
</dbReference>
<feature type="domain" description="AB hydrolase-1" evidence="2">
    <location>
        <begin position="29"/>
        <end position="253"/>
    </location>
</feature>
<reference evidence="3 4" key="1">
    <citation type="submission" date="2017-06" db="EMBL/GenBank/DDBJ databases">
        <authorList>
            <person name="Kim H.J."/>
            <person name="Triplett B.A."/>
        </authorList>
    </citation>
    <scope>NUCLEOTIDE SEQUENCE [LARGE SCALE GENOMIC DNA]</scope>
    <source>
        <strain evidence="3 4">CGMCC 4.2132</strain>
    </source>
</reference>
<keyword evidence="1" id="KW-0378">Hydrolase</keyword>
<dbReference type="AlphaFoldDB" id="A0A239P0V2"/>
<gene>
    <name evidence="3" type="ORF">SAMN05216276_107719</name>
</gene>
<sequence length="267" mass="28960">MGNVWSEFTVVRDGVRLVGRDYGGPGPAVLLLHGLAGHCGEWDATVEWLREGHRVVTLDQRGHRLSERRPADTSRDAYVNDAVAVVETLGSSSVILVGQSLGGHTAMLVAAARPDLVRALVLVEAAPGDPDPDGPARIGRWLDTWPLPFASHAAAAEFFGGGPVGLGWADGLESRADGWHARFDRDVMVASLKENAERPFWTEWAQVRCPTLVVLAEHGIIPSRDVERMVRQRPSTTVVRVPAAGHDLHLEDPVSLRTAMEAFLLTI</sequence>
<protein>
    <submittedName>
        <fullName evidence="3">Pimeloyl-ACP methyl ester carboxylesterase</fullName>
    </submittedName>
</protein>
<evidence type="ECO:0000313" key="3">
    <source>
        <dbReference type="EMBL" id="SNT60333.1"/>
    </source>
</evidence>
<dbReference type="InterPro" id="IPR000073">
    <property type="entry name" value="AB_hydrolase_1"/>
</dbReference>